<dbReference type="PANTHER" id="PTHR30448">
    <property type="entry name" value="RNASE ADAPTER PROTEIN RAPZ"/>
    <property type="match status" value="1"/>
</dbReference>
<dbReference type="GO" id="GO:0005524">
    <property type="term" value="F:ATP binding"/>
    <property type="evidence" value="ECO:0007669"/>
    <property type="project" value="UniProtKB-UniRule"/>
</dbReference>
<sequence>MTEEAKKARQLVLVTGPSGAGRTTAIRVLEDLEFEAIDNLPMGMVTRLVEASTSERPLALGIDTRNRDFTTAGLLDLVKLLHGMPETDASILYLDCRVKVLLQRFSETRRRHPMAPEDRPEVGIRRELDLLSAVRDTADVLIDTSDLNIHQLRDEVERWFAPEGGRQLAVSVQSFAYRRGLPAGVDMVLDCRFLSNPYWNSDLRAKDGRDVAVAEHVRKDERFEPFLKRALDLIAFLIPAFQDEGKAHLSIAFGCTGGQHRSVLLAETTAKALAEQGLQVSIRHREMERRRGD</sequence>
<dbReference type="Gene3D" id="3.40.50.300">
    <property type="entry name" value="P-loop containing nucleotide triphosphate hydrolases"/>
    <property type="match status" value="1"/>
</dbReference>
<dbReference type="Pfam" id="PF22740">
    <property type="entry name" value="PapZ_C"/>
    <property type="match status" value="1"/>
</dbReference>
<dbReference type="InterPro" id="IPR053930">
    <property type="entry name" value="RapZ-like_N"/>
</dbReference>
<evidence type="ECO:0000256" key="4">
    <source>
        <dbReference type="HAMAP-Rule" id="MF_00636"/>
    </source>
</evidence>
<dbReference type="SUPFAM" id="SSF52540">
    <property type="entry name" value="P-loop containing nucleoside triphosphate hydrolases"/>
    <property type="match status" value="1"/>
</dbReference>
<dbReference type="NCBIfam" id="NF003828">
    <property type="entry name" value="PRK05416.1"/>
    <property type="match status" value="1"/>
</dbReference>
<dbReference type="Proteomes" id="UP000244898">
    <property type="component" value="Unassembled WGS sequence"/>
</dbReference>
<feature type="domain" description="RapZ C-terminal" evidence="6">
    <location>
        <begin position="169"/>
        <end position="288"/>
    </location>
</feature>
<dbReference type="EMBL" id="ONZG01000009">
    <property type="protein sequence ID" value="SPJ30106.1"/>
    <property type="molecule type" value="Genomic_DNA"/>
</dbReference>
<evidence type="ECO:0000256" key="2">
    <source>
        <dbReference type="ARBA" id="ARBA00022840"/>
    </source>
</evidence>
<dbReference type="HAMAP" id="MF_00636">
    <property type="entry name" value="RapZ_like"/>
    <property type="match status" value="1"/>
</dbReference>
<keyword evidence="2 4" id="KW-0067">ATP-binding</keyword>
<reference evidence="8" key="1">
    <citation type="submission" date="2018-03" db="EMBL/GenBank/DDBJ databases">
        <authorList>
            <person name="Rodrigo-Torres L."/>
            <person name="Arahal R. D."/>
            <person name="Lucena T."/>
        </authorList>
    </citation>
    <scope>NUCLEOTIDE SEQUENCE [LARGE SCALE GENOMIC DNA]</scope>
    <source>
        <strain evidence="8">CECT 7615</strain>
    </source>
</reference>
<evidence type="ECO:0000313" key="7">
    <source>
        <dbReference type="EMBL" id="SPJ30106.1"/>
    </source>
</evidence>
<dbReference type="InterPro" id="IPR053931">
    <property type="entry name" value="RapZ_C"/>
</dbReference>
<dbReference type="InterPro" id="IPR005337">
    <property type="entry name" value="RapZ-like"/>
</dbReference>
<dbReference type="GO" id="GO:0005525">
    <property type="term" value="F:GTP binding"/>
    <property type="evidence" value="ECO:0007669"/>
    <property type="project" value="UniProtKB-UniRule"/>
</dbReference>
<feature type="binding site" evidence="4">
    <location>
        <begin position="16"/>
        <end position="23"/>
    </location>
    <ligand>
        <name>ATP</name>
        <dbReference type="ChEBI" id="CHEBI:30616"/>
    </ligand>
</feature>
<dbReference type="Pfam" id="PF03668">
    <property type="entry name" value="RapZ-like_N"/>
    <property type="match status" value="1"/>
</dbReference>
<dbReference type="RefSeq" id="WP_108790050.1">
    <property type="nucleotide sequence ID" value="NZ_ONZG01000009.1"/>
</dbReference>
<dbReference type="PIRSF" id="PIRSF005052">
    <property type="entry name" value="P-loopkin"/>
    <property type="match status" value="1"/>
</dbReference>
<evidence type="ECO:0000259" key="6">
    <source>
        <dbReference type="Pfam" id="PF22740"/>
    </source>
</evidence>
<feature type="domain" description="RapZ-like N-terminal" evidence="5">
    <location>
        <begin position="10"/>
        <end position="161"/>
    </location>
</feature>
<keyword evidence="1 4" id="KW-0547">Nucleotide-binding</keyword>
<name>A0A2R8CCF2_9RHOB</name>
<dbReference type="AlphaFoldDB" id="A0A2R8CCF2"/>
<dbReference type="PANTHER" id="PTHR30448:SF0">
    <property type="entry name" value="RNASE ADAPTER PROTEIN RAPZ"/>
    <property type="match status" value="1"/>
</dbReference>
<organism evidence="7 8">
    <name type="scientific">Falsiruegeria mediterranea M17</name>
    <dbReference type="NCBI Taxonomy" id="1200281"/>
    <lineage>
        <taxon>Bacteria</taxon>
        <taxon>Pseudomonadati</taxon>
        <taxon>Pseudomonadota</taxon>
        <taxon>Alphaproteobacteria</taxon>
        <taxon>Rhodobacterales</taxon>
        <taxon>Roseobacteraceae</taxon>
        <taxon>Falsiruegeria</taxon>
    </lineage>
</organism>
<keyword evidence="8" id="KW-1185">Reference proteome</keyword>
<evidence type="ECO:0000256" key="1">
    <source>
        <dbReference type="ARBA" id="ARBA00022741"/>
    </source>
</evidence>
<protein>
    <submittedName>
        <fullName evidence="7">Nucleotide-binding protein YvcJ</fullName>
    </submittedName>
</protein>
<gene>
    <name evidence="7" type="primary">yvcJ</name>
    <name evidence="7" type="ORF">TRM7615_03634</name>
</gene>
<proteinExistence type="inferred from homology"/>
<dbReference type="OrthoDB" id="9784461at2"/>
<evidence type="ECO:0000259" key="5">
    <source>
        <dbReference type="Pfam" id="PF03668"/>
    </source>
</evidence>
<evidence type="ECO:0000256" key="3">
    <source>
        <dbReference type="ARBA" id="ARBA00023134"/>
    </source>
</evidence>
<evidence type="ECO:0000313" key="8">
    <source>
        <dbReference type="Proteomes" id="UP000244898"/>
    </source>
</evidence>
<feature type="binding site" evidence="4">
    <location>
        <begin position="63"/>
        <end position="66"/>
    </location>
    <ligand>
        <name>GTP</name>
        <dbReference type="ChEBI" id="CHEBI:37565"/>
    </ligand>
</feature>
<accession>A0A2R8CCF2</accession>
<dbReference type="InterPro" id="IPR027417">
    <property type="entry name" value="P-loop_NTPase"/>
</dbReference>
<keyword evidence="3 4" id="KW-0342">GTP-binding</keyword>